<sequence>MDSLLADLLSQAPDRVLTSASAVNHTRDAALLTRLAAALPQIRRQTQDLDLGGLLFPNSQHVQQAIRVIENHQSGGCFCQVYPGYVFYNPEAEAQAGHVRITRQDAPDWNMTYDCVCTVCGRTYAVQQGEYHYTWWEWRAVKDGLRP</sequence>
<protein>
    <submittedName>
        <fullName evidence="1">Uncharacterized protein</fullName>
    </submittedName>
</protein>
<evidence type="ECO:0000313" key="1">
    <source>
        <dbReference type="EMBL" id="GGR11542.1"/>
    </source>
</evidence>
<gene>
    <name evidence="1" type="ORF">GCM10008957_25600</name>
</gene>
<reference evidence="1" key="2">
    <citation type="submission" date="2020-09" db="EMBL/GenBank/DDBJ databases">
        <authorList>
            <person name="Sun Q."/>
            <person name="Ohkuma M."/>
        </authorList>
    </citation>
    <scope>NUCLEOTIDE SEQUENCE</scope>
    <source>
        <strain evidence="1">JCM 31311</strain>
    </source>
</reference>
<accession>A0A918C9G8</accession>
<dbReference type="EMBL" id="BMQL01000013">
    <property type="protein sequence ID" value="GGR11542.1"/>
    <property type="molecule type" value="Genomic_DNA"/>
</dbReference>
<dbReference type="RefSeq" id="WP_189090905.1">
    <property type="nucleotide sequence ID" value="NZ_BMQL01000013.1"/>
</dbReference>
<dbReference type="AlphaFoldDB" id="A0A918C9G8"/>
<comment type="caution">
    <text evidence="1">The sequence shown here is derived from an EMBL/GenBank/DDBJ whole genome shotgun (WGS) entry which is preliminary data.</text>
</comment>
<dbReference type="Proteomes" id="UP000603865">
    <property type="component" value="Unassembled WGS sequence"/>
</dbReference>
<name>A0A918C9G8_9DEIO</name>
<keyword evidence="2" id="KW-1185">Reference proteome</keyword>
<proteinExistence type="predicted"/>
<reference evidence="1" key="1">
    <citation type="journal article" date="2014" name="Int. J. Syst. Evol. Microbiol.">
        <title>Complete genome sequence of Corynebacterium casei LMG S-19264T (=DSM 44701T), isolated from a smear-ripened cheese.</title>
        <authorList>
            <consortium name="US DOE Joint Genome Institute (JGI-PGF)"/>
            <person name="Walter F."/>
            <person name="Albersmeier A."/>
            <person name="Kalinowski J."/>
            <person name="Ruckert C."/>
        </authorList>
    </citation>
    <scope>NUCLEOTIDE SEQUENCE</scope>
    <source>
        <strain evidence="1">JCM 31311</strain>
    </source>
</reference>
<organism evidence="1 2">
    <name type="scientific">Deinococcus ruber</name>
    <dbReference type="NCBI Taxonomy" id="1848197"/>
    <lineage>
        <taxon>Bacteria</taxon>
        <taxon>Thermotogati</taxon>
        <taxon>Deinococcota</taxon>
        <taxon>Deinococci</taxon>
        <taxon>Deinococcales</taxon>
        <taxon>Deinococcaceae</taxon>
        <taxon>Deinococcus</taxon>
    </lineage>
</organism>
<evidence type="ECO:0000313" key="2">
    <source>
        <dbReference type="Proteomes" id="UP000603865"/>
    </source>
</evidence>